<reference evidence="1" key="1">
    <citation type="journal article" date="2013" name="Environ. Microbiol.">
        <title>Microbiota from the distal guts of lean and obese adolescents exhibit partial functional redundancy besides clear differences in community structure.</title>
        <authorList>
            <person name="Ferrer M."/>
            <person name="Ruiz A."/>
            <person name="Lanza F."/>
            <person name="Haange S.B."/>
            <person name="Oberbach A."/>
            <person name="Till H."/>
            <person name="Bargiela R."/>
            <person name="Campoy C."/>
            <person name="Segura M.T."/>
            <person name="Richter M."/>
            <person name="von Bergen M."/>
            <person name="Seifert J."/>
            <person name="Suarez A."/>
        </authorList>
    </citation>
    <scope>NUCLEOTIDE SEQUENCE</scope>
</reference>
<dbReference type="EMBL" id="AJWZ01006111">
    <property type="protein sequence ID" value="EKC60705.1"/>
    <property type="molecule type" value="Genomic_DNA"/>
</dbReference>
<sequence length="28" mass="3026">MREGKLTRAAILLLGKPLSIQKIHPAVA</sequence>
<name>K1T3G4_9ZZZZ</name>
<protein>
    <submittedName>
        <fullName evidence="1">Uncharacterized protein</fullName>
    </submittedName>
</protein>
<accession>K1T3G4</accession>
<proteinExistence type="predicted"/>
<comment type="caution">
    <text evidence="1">The sequence shown here is derived from an EMBL/GenBank/DDBJ whole genome shotgun (WGS) entry which is preliminary data.</text>
</comment>
<feature type="non-terminal residue" evidence="1">
    <location>
        <position position="28"/>
    </location>
</feature>
<gene>
    <name evidence="1" type="ORF">OBE_08838</name>
</gene>
<dbReference type="AlphaFoldDB" id="K1T3G4"/>
<organism evidence="1">
    <name type="scientific">human gut metagenome</name>
    <dbReference type="NCBI Taxonomy" id="408170"/>
    <lineage>
        <taxon>unclassified sequences</taxon>
        <taxon>metagenomes</taxon>
        <taxon>organismal metagenomes</taxon>
    </lineage>
</organism>
<evidence type="ECO:0000313" key="1">
    <source>
        <dbReference type="EMBL" id="EKC60705.1"/>
    </source>
</evidence>